<gene>
    <name evidence="2" type="ORF">BD410DRAFT_327703</name>
</gene>
<evidence type="ECO:0000256" key="1">
    <source>
        <dbReference type="SAM" id="MobiDB-lite"/>
    </source>
</evidence>
<accession>A0A4Y7QLF2</accession>
<organism evidence="2 3">
    <name type="scientific">Rickenella mellea</name>
    <dbReference type="NCBI Taxonomy" id="50990"/>
    <lineage>
        <taxon>Eukaryota</taxon>
        <taxon>Fungi</taxon>
        <taxon>Dikarya</taxon>
        <taxon>Basidiomycota</taxon>
        <taxon>Agaricomycotina</taxon>
        <taxon>Agaricomycetes</taxon>
        <taxon>Hymenochaetales</taxon>
        <taxon>Rickenellaceae</taxon>
        <taxon>Rickenella</taxon>
    </lineage>
</organism>
<reference evidence="2 3" key="1">
    <citation type="submission" date="2018-06" db="EMBL/GenBank/DDBJ databases">
        <title>A transcriptomic atlas of mushroom development highlights an independent origin of complex multicellularity.</title>
        <authorList>
            <consortium name="DOE Joint Genome Institute"/>
            <person name="Krizsan K."/>
            <person name="Almasi E."/>
            <person name="Merenyi Z."/>
            <person name="Sahu N."/>
            <person name="Viragh M."/>
            <person name="Koszo T."/>
            <person name="Mondo S."/>
            <person name="Kiss B."/>
            <person name="Balint B."/>
            <person name="Kues U."/>
            <person name="Barry K."/>
            <person name="Hegedus J.C."/>
            <person name="Henrissat B."/>
            <person name="Johnson J."/>
            <person name="Lipzen A."/>
            <person name="Ohm R."/>
            <person name="Nagy I."/>
            <person name="Pangilinan J."/>
            <person name="Yan J."/>
            <person name="Xiong Y."/>
            <person name="Grigoriev I.V."/>
            <person name="Hibbett D.S."/>
            <person name="Nagy L.G."/>
        </authorList>
    </citation>
    <scope>NUCLEOTIDE SEQUENCE [LARGE SCALE GENOMIC DNA]</scope>
    <source>
        <strain evidence="2 3">SZMC22713</strain>
    </source>
</reference>
<dbReference type="Proteomes" id="UP000294933">
    <property type="component" value="Unassembled WGS sequence"/>
</dbReference>
<evidence type="ECO:0000313" key="2">
    <source>
        <dbReference type="EMBL" id="TDL27740.1"/>
    </source>
</evidence>
<sequence length="227" mass="25892">MTSIDRLKLVKRLTEVNKILTERRKSLRRAATRKMQQGQHNQLAKKLADEVDTTDARNEILRDIETADSTFLTDAQNLTLDESTRCADHIAAFMTLPAAELKVYWMKWAEQQQSASNCADSDDEPDHDHEHFRSAIRSARDALGDGKEPLHNAQRATHAPHNSNIAPGEDEDQISLGDGVERQGEPDLIQLDIAILKRRMVEYICAPVFEERREREEFKVGQRVSLH</sequence>
<dbReference type="EMBL" id="ML170158">
    <property type="protein sequence ID" value="TDL27740.1"/>
    <property type="molecule type" value="Genomic_DNA"/>
</dbReference>
<name>A0A4Y7QLF2_9AGAM</name>
<dbReference type="VEuPathDB" id="FungiDB:BD410DRAFT_327703"/>
<dbReference type="AlphaFoldDB" id="A0A4Y7QLF2"/>
<keyword evidence="3" id="KW-1185">Reference proteome</keyword>
<proteinExistence type="predicted"/>
<feature type="region of interest" description="Disordered" evidence="1">
    <location>
        <begin position="155"/>
        <end position="181"/>
    </location>
</feature>
<evidence type="ECO:0000313" key="3">
    <source>
        <dbReference type="Proteomes" id="UP000294933"/>
    </source>
</evidence>
<protein>
    <submittedName>
        <fullName evidence="2">Uncharacterized protein</fullName>
    </submittedName>
</protein>